<gene>
    <name evidence="2" type="ORF">HERILL_LOCUS11409</name>
</gene>
<dbReference type="Proteomes" id="UP000594454">
    <property type="component" value="Chromosome 4"/>
</dbReference>
<name>A0A7R8UX97_HERIL</name>
<dbReference type="AlphaFoldDB" id="A0A7R8UX97"/>
<keyword evidence="3" id="KW-1185">Reference proteome</keyword>
<dbReference type="EMBL" id="LR899012">
    <property type="protein sequence ID" value="CAD7088815.1"/>
    <property type="molecule type" value="Genomic_DNA"/>
</dbReference>
<feature type="compositionally biased region" description="Low complexity" evidence="1">
    <location>
        <begin position="142"/>
        <end position="153"/>
    </location>
</feature>
<evidence type="ECO:0000256" key="1">
    <source>
        <dbReference type="SAM" id="MobiDB-lite"/>
    </source>
</evidence>
<accession>A0A7R8UX97</accession>
<proteinExistence type="predicted"/>
<sequence>MASNVTIDQDIRKYIEDVLKEANQVDNNKRKRKNVEEDSRLKDFDLVDKLHQTKKRKMDDVYRRSQGPIQIRKLYQPKNKIQGPTRNDAPEYANFNYPCLMGPITFKYIGRTSEPVLDFTYLLNKTSEEKDSSKSIVESGEESSGPPEESSGPFAEAEGTVDSPMIGCITIEDETDPEESSVEESELNRTDIFVNDEEDEMVIVIDD</sequence>
<protein>
    <submittedName>
        <fullName evidence="2">Uncharacterized protein</fullName>
    </submittedName>
</protein>
<organism evidence="2 3">
    <name type="scientific">Hermetia illucens</name>
    <name type="common">Black soldier fly</name>
    <dbReference type="NCBI Taxonomy" id="343691"/>
    <lineage>
        <taxon>Eukaryota</taxon>
        <taxon>Metazoa</taxon>
        <taxon>Ecdysozoa</taxon>
        <taxon>Arthropoda</taxon>
        <taxon>Hexapoda</taxon>
        <taxon>Insecta</taxon>
        <taxon>Pterygota</taxon>
        <taxon>Neoptera</taxon>
        <taxon>Endopterygota</taxon>
        <taxon>Diptera</taxon>
        <taxon>Brachycera</taxon>
        <taxon>Stratiomyomorpha</taxon>
        <taxon>Stratiomyidae</taxon>
        <taxon>Hermetiinae</taxon>
        <taxon>Hermetia</taxon>
    </lineage>
</organism>
<dbReference type="InParanoid" id="A0A7R8UX97"/>
<evidence type="ECO:0000313" key="3">
    <source>
        <dbReference type="Proteomes" id="UP000594454"/>
    </source>
</evidence>
<evidence type="ECO:0000313" key="2">
    <source>
        <dbReference type="EMBL" id="CAD7088815.1"/>
    </source>
</evidence>
<reference evidence="2 3" key="1">
    <citation type="submission" date="2020-11" db="EMBL/GenBank/DDBJ databases">
        <authorList>
            <person name="Wallbank WR R."/>
            <person name="Pardo Diaz C."/>
            <person name="Kozak K."/>
            <person name="Martin S."/>
            <person name="Jiggins C."/>
            <person name="Moest M."/>
            <person name="Warren A I."/>
            <person name="Generalovic N T."/>
            <person name="Byers J.R.P. K."/>
            <person name="Montejo-Kovacevich G."/>
            <person name="Yen C E."/>
        </authorList>
    </citation>
    <scope>NUCLEOTIDE SEQUENCE [LARGE SCALE GENOMIC DNA]</scope>
</reference>
<feature type="region of interest" description="Disordered" evidence="1">
    <location>
        <begin position="130"/>
        <end position="194"/>
    </location>
</feature>
<feature type="compositionally biased region" description="Acidic residues" evidence="1">
    <location>
        <begin position="171"/>
        <end position="185"/>
    </location>
</feature>